<dbReference type="InterPro" id="IPR015943">
    <property type="entry name" value="WD40/YVTN_repeat-like_dom_sf"/>
</dbReference>
<evidence type="ECO:0000256" key="5">
    <source>
        <dbReference type="ARBA" id="ARBA00022737"/>
    </source>
</evidence>
<feature type="region of interest" description="Disordered" evidence="7">
    <location>
        <begin position="1"/>
        <end position="65"/>
    </location>
</feature>
<name>A0A0N0NNQ2_9EURO</name>
<keyword evidence="5" id="KW-0677">Repeat</keyword>
<dbReference type="SUPFAM" id="SSF50978">
    <property type="entry name" value="WD40 repeat-like"/>
    <property type="match status" value="1"/>
</dbReference>
<dbReference type="Proteomes" id="UP000038010">
    <property type="component" value="Unassembled WGS sequence"/>
</dbReference>
<protein>
    <recommendedName>
        <fullName evidence="3">Protein FYV10</fullName>
    </recommendedName>
    <alternativeName>
        <fullName evidence="2">Protein fyv10</fullName>
    </alternativeName>
</protein>
<reference evidence="9 10" key="1">
    <citation type="submission" date="2015-06" db="EMBL/GenBank/DDBJ databases">
        <title>Draft genome of the ant-associated black yeast Phialophora attae CBS 131958.</title>
        <authorList>
            <person name="Moreno L.F."/>
            <person name="Stielow B.J."/>
            <person name="de Hoog S."/>
            <person name="Vicente V.A."/>
            <person name="Weiss V.A."/>
            <person name="de Vries M."/>
            <person name="Cruz L.M."/>
            <person name="Souza E.M."/>
        </authorList>
    </citation>
    <scope>NUCLEOTIDE SEQUENCE [LARGE SCALE GENOMIC DNA]</scope>
    <source>
        <strain evidence="9 10">CBS 131958</strain>
    </source>
</reference>
<feature type="repeat" description="WD" evidence="6">
    <location>
        <begin position="328"/>
        <end position="369"/>
    </location>
</feature>
<dbReference type="GO" id="GO:0043161">
    <property type="term" value="P:proteasome-mediated ubiquitin-dependent protein catabolic process"/>
    <property type="evidence" value="ECO:0007669"/>
    <property type="project" value="TreeGrafter"/>
</dbReference>
<keyword evidence="10" id="KW-1185">Reference proteome</keyword>
<dbReference type="PANTHER" id="PTHR22838">
    <property type="entry name" value="WD REPEAT PROTEIN 26-RELATED"/>
    <property type="match status" value="1"/>
</dbReference>
<dbReference type="AlphaFoldDB" id="A0A0N0NNQ2"/>
<dbReference type="InterPro" id="IPR036322">
    <property type="entry name" value="WD40_repeat_dom_sf"/>
</dbReference>
<evidence type="ECO:0000256" key="4">
    <source>
        <dbReference type="ARBA" id="ARBA00022574"/>
    </source>
</evidence>
<dbReference type="PROSITE" id="PS50897">
    <property type="entry name" value="CTLH"/>
    <property type="match status" value="1"/>
</dbReference>
<comment type="function">
    <text evidence="1">Involved in the proteasome-dependent degradation of fructose-1,6-bisphosphatase.</text>
</comment>
<dbReference type="GeneID" id="28737788"/>
<dbReference type="InterPro" id="IPR006594">
    <property type="entry name" value="LisH"/>
</dbReference>
<dbReference type="SMART" id="SM00320">
    <property type="entry name" value="WD40"/>
    <property type="match status" value="6"/>
</dbReference>
<organism evidence="9 10">
    <name type="scientific">Cyphellophora attinorum</name>
    <dbReference type="NCBI Taxonomy" id="1664694"/>
    <lineage>
        <taxon>Eukaryota</taxon>
        <taxon>Fungi</taxon>
        <taxon>Dikarya</taxon>
        <taxon>Ascomycota</taxon>
        <taxon>Pezizomycotina</taxon>
        <taxon>Eurotiomycetes</taxon>
        <taxon>Chaetothyriomycetidae</taxon>
        <taxon>Chaetothyriales</taxon>
        <taxon>Cyphellophoraceae</taxon>
        <taxon>Cyphellophora</taxon>
    </lineage>
</organism>
<feature type="repeat" description="WD" evidence="6">
    <location>
        <begin position="286"/>
        <end position="327"/>
    </location>
</feature>
<feature type="compositionally biased region" description="Polar residues" evidence="7">
    <location>
        <begin position="1"/>
        <end position="22"/>
    </location>
</feature>
<dbReference type="InterPro" id="IPR001680">
    <property type="entry name" value="WD40_rpt"/>
</dbReference>
<dbReference type="VEuPathDB" id="FungiDB:AB675_5676"/>
<evidence type="ECO:0000256" key="1">
    <source>
        <dbReference type="ARBA" id="ARBA00002343"/>
    </source>
</evidence>
<keyword evidence="4 6" id="KW-0853">WD repeat</keyword>
<evidence type="ECO:0000256" key="6">
    <source>
        <dbReference type="PROSITE-ProRule" id="PRU00221"/>
    </source>
</evidence>
<evidence type="ECO:0000256" key="2">
    <source>
        <dbReference type="ARBA" id="ARBA00017917"/>
    </source>
</evidence>
<evidence type="ECO:0000256" key="3">
    <source>
        <dbReference type="ARBA" id="ARBA00018741"/>
    </source>
</evidence>
<feature type="compositionally biased region" description="Polar residues" evidence="7">
    <location>
        <begin position="51"/>
        <end position="62"/>
    </location>
</feature>
<proteinExistence type="predicted"/>
<dbReference type="EMBL" id="LFJN01000008">
    <property type="protein sequence ID" value="KPI41851.1"/>
    <property type="molecule type" value="Genomic_DNA"/>
</dbReference>
<accession>A0A0N0NNQ2</accession>
<evidence type="ECO:0000256" key="7">
    <source>
        <dbReference type="SAM" id="MobiDB-lite"/>
    </source>
</evidence>
<dbReference type="PROSITE" id="PS50896">
    <property type="entry name" value="LISH"/>
    <property type="match status" value="1"/>
</dbReference>
<dbReference type="Pfam" id="PF23627">
    <property type="entry name" value="LisH_WDR26"/>
    <property type="match status" value="1"/>
</dbReference>
<dbReference type="CDD" id="cd00200">
    <property type="entry name" value="WD40"/>
    <property type="match status" value="1"/>
</dbReference>
<gene>
    <name evidence="9" type="ORF">AB675_5676</name>
</gene>
<feature type="repeat" description="WD" evidence="6">
    <location>
        <begin position="550"/>
        <end position="582"/>
    </location>
</feature>
<dbReference type="InterPro" id="IPR051350">
    <property type="entry name" value="WD_repeat-ST_regulator"/>
</dbReference>
<dbReference type="PROSITE" id="PS50082">
    <property type="entry name" value="WD_REPEATS_2"/>
    <property type="match status" value="3"/>
</dbReference>
<dbReference type="STRING" id="1664694.A0A0N0NNQ2"/>
<dbReference type="OrthoDB" id="972532at2759"/>
<comment type="caution">
    <text evidence="9">The sequence shown here is derived from an EMBL/GenBank/DDBJ whole genome shotgun (WGS) entry which is preliminary data.</text>
</comment>
<evidence type="ECO:0000313" key="10">
    <source>
        <dbReference type="Proteomes" id="UP000038010"/>
    </source>
</evidence>
<dbReference type="GO" id="GO:0034657">
    <property type="term" value="C:GID complex"/>
    <property type="evidence" value="ECO:0007669"/>
    <property type="project" value="TreeGrafter"/>
</dbReference>
<sequence>MRPEDSSTQAISNGHNGETNGASLKKALQPALNGHDRSATNGASFAANGATKKTSPVRTTAQWHGHNREEITRILIQGLNDLGYTSAADVLADESGFELESPSVAAFRSAVLDGRWNQAESILLGTGSGAESADQNQGGGLVLKEGFNRGQMLFSIREQKFLELLDQRELSRALTVLRTELTPLDYDMHKLHALSTLLMCPPEDLRSRAHWADTIEQARLKLLQDLSRSIAPSVMLREHRLAELFAQVKQAQINQCLYHNTSVAPSLYDDHDCSRDAFPLRTSDLLEDHSDEVWHVQFSPDGTMLASASKDKTALIYSVPSFELKHRLTDHSKGVTSLAWSPDSKKLITCSIDARAKVWNAETGRVISTFEHRTTDSYAITEAAWGPDSMSFVTGSHNRSLALCLWRMDSSTPQHVWEGGFRSDSVIITPDGRRMVVADTEGRLHCFNYHTYREEFSVHLGSRVTGISVSRDSSYVLLNLEASEVHMFDLEKRETVKTFTGQKQGSFMVRNCFGGAAENFVLSGSEDGLVYVWHKENTQLIEQLYGHGKGQSGKATVNTVDWNPVDPGMFASGGDDRKIRIWTNSVVPAEAIPGSLAREAPRHEISRTSAIRSTL</sequence>
<dbReference type="RefSeq" id="XP_018001814.1">
    <property type="nucleotide sequence ID" value="XM_018145908.1"/>
</dbReference>
<evidence type="ECO:0000313" key="9">
    <source>
        <dbReference type="EMBL" id="KPI41851.1"/>
    </source>
</evidence>
<dbReference type="PANTHER" id="PTHR22838:SF0">
    <property type="entry name" value="WD REPEAT-CONTAINING PROTEIN 26"/>
    <property type="match status" value="1"/>
</dbReference>
<evidence type="ECO:0000259" key="8">
    <source>
        <dbReference type="PROSITE" id="PS50897"/>
    </source>
</evidence>
<dbReference type="Gene3D" id="2.130.10.10">
    <property type="entry name" value="YVTN repeat-like/Quinoprotein amine dehydrogenase"/>
    <property type="match status" value="1"/>
</dbReference>
<dbReference type="Pfam" id="PF00400">
    <property type="entry name" value="WD40"/>
    <property type="match status" value="4"/>
</dbReference>
<feature type="domain" description="CTLH" evidence="8">
    <location>
        <begin position="100"/>
        <end position="172"/>
    </location>
</feature>
<dbReference type="InterPro" id="IPR006595">
    <property type="entry name" value="CTLH_C"/>
</dbReference>
<dbReference type="PROSITE" id="PS00678">
    <property type="entry name" value="WD_REPEATS_1"/>
    <property type="match status" value="1"/>
</dbReference>
<dbReference type="InterPro" id="IPR019775">
    <property type="entry name" value="WD40_repeat_CS"/>
</dbReference>
<dbReference type="PROSITE" id="PS50294">
    <property type="entry name" value="WD_REPEATS_REGION"/>
    <property type="match status" value="2"/>
</dbReference>